<dbReference type="PANTHER" id="PTHR47683">
    <property type="entry name" value="PSEUDOURIDINE SYNTHASE FAMILY PROTEIN-RELATED"/>
    <property type="match status" value="1"/>
</dbReference>
<feature type="domain" description="RNA-binding S4" evidence="11">
    <location>
        <begin position="18"/>
        <end position="74"/>
    </location>
</feature>
<comment type="catalytic activity">
    <reaction evidence="1">
        <text>uridine(35) in tRNA(Tyr) = pseudouridine(35) in tRNA(Tyr)</text>
        <dbReference type="Rhea" id="RHEA:60556"/>
        <dbReference type="Rhea" id="RHEA-COMP:15607"/>
        <dbReference type="Rhea" id="RHEA-COMP:15608"/>
        <dbReference type="ChEBI" id="CHEBI:65314"/>
        <dbReference type="ChEBI" id="CHEBI:65315"/>
    </reaction>
</comment>
<evidence type="ECO:0000313" key="13">
    <source>
        <dbReference type="Proteomes" id="UP001202117"/>
    </source>
</evidence>
<dbReference type="EC" id="5.4.99.21" evidence="3"/>
<evidence type="ECO:0000256" key="4">
    <source>
        <dbReference type="ARBA" id="ARBA00039989"/>
    </source>
</evidence>
<dbReference type="EMBL" id="JAKVPY010000010">
    <property type="protein sequence ID" value="MCH4563542.1"/>
    <property type="molecule type" value="Genomic_DNA"/>
</dbReference>
<dbReference type="InterPro" id="IPR020103">
    <property type="entry name" value="PsdUridine_synth_cat_dom_sf"/>
</dbReference>
<evidence type="ECO:0000256" key="3">
    <source>
        <dbReference type="ARBA" id="ARBA00038922"/>
    </source>
</evidence>
<evidence type="ECO:0000313" key="12">
    <source>
        <dbReference type="EMBL" id="MCH4563542.1"/>
    </source>
</evidence>
<evidence type="ECO:0000256" key="10">
    <source>
        <dbReference type="PROSITE-ProRule" id="PRU00182"/>
    </source>
</evidence>
<protein>
    <recommendedName>
        <fullName evidence="4">Dual-specificity RNA pseudouridine synthase RluF</fullName>
        <ecNumber evidence="3">5.4.99.21</ecNumber>
    </recommendedName>
    <alternativeName>
        <fullName evidence="6">23S rRNA pseudouridine(2604) synthase</fullName>
    </alternativeName>
    <alternativeName>
        <fullName evidence="8">Ribosomal large subunit pseudouridine synthase F</fullName>
    </alternativeName>
    <alternativeName>
        <fullName evidence="7">rRNA pseudouridylate synthase F</fullName>
    </alternativeName>
    <alternativeName>
        <fullName evidence="9">rRNA-uridine isomerase F</fullName>
    </alternativeName>
    <alternativeName>
        <fullName evidence="5">tRNA(Tyr) pseudouridine(35) synthase</fullName>
    </alternativeName>
</protein>
<sequence>MTMSDTPSAAGNAPGAEERLSKRLARLLPCSRREAEQYIAGAWVLVDGRVVEEPQFKVGDQRVELAPGARAEAIPPATLLCHCPPDHDAADGAALARSRITPATHWGEDPSGRRPLKAHFRGLAAMLPLMPGEGGLQVFTQDRGVARRLDEQVARLEQEWLVEVRGTLHEEQMEALRRGSAVPGRRLAPARVSWQSETRLRFALKGMVPGQLEAMCTGVGLTVLSVKRLRIGGVSLGRVPMGEWRYLKPGERF</sequence>
<dbReference type="Proteomes" id="UP001202117">
    <property type="component" value="Unassembled WGS sequence"/>
</dbReference>
<evidence type="ECO:0000256" key="8">
    <source>
        <dbReference type="ARBA" id="ARBA00042890"/>
    </source>
</evidence>
<name>A0ABS9RUM4_9GAMM</name>
<dbReference type="Gene3D" id="3.10.290.10">
    <property type="entry name" value="RNA-binding S4 domain"/>
    <property type="match status" value="1"/>
</dbReference>
<dbReference type="Gene3D" id="3.30.2350.10">
    <property type="entry name" value="Pseudouridine synthase"/>
    <property type="match status" value="1"/>
</dbReference>
<organism evidence="12 13">
    <name type="scientific">Halomonas flagellata</name>
    <dbReference type="NCBI Taxonomy" id="2920385"/>
    <lineage>
        <taxon>Bacteria</taxon>
        <taxon>Pseudomonadati</taxon>
        <taxon>Pseudomonadota</taxon>
        <taxon>Gammaproteobacteria</taxon>
        <taxon>Oceanospirillales</taxon>
        <taxon>Halomonadaceae</taxon>
        <taxon>Halomonas</taxon>
    </lineage>
</organism>
<reference evidence="12 13" key="1">
    <citation type="submission" date="2022-02" db="EMBL/GenBank/DDBJ databases">
        <title>Halomonas fukangensis sp. nov., a halophilic bacterium isolated from a bulk soil of Kalidium foliatum at Fukang.</title>
        <authorList>
            <person name="Huang Y."/>
        </authorList>
    </citation>
    <scope>NUCLEOTIDE SEQUENCE [LARGE SCALE GENOMIC DNA]</scope>
    <source>
        <strain evidence="12 13">EGI 63088</strain>
    </source>
</reference>
<evidence type="ECO:0000256" key="2">
    <source>
        <dbReference type="ARBA" id="ARBA00036535"/>
    </source>
</evidence>
<accession>A0ABS9RUM4</accession>
<dbReference type="CDD" id="cd00165">
    <property type="entry name" value="S4"/>
    <property type="match status" value="1"/>
</dbReference>
<dbReference type="PANTHER" id="PTHR47683:SF2">
    <property type="entry name" value="RNA-BINDING S4 DOMAIN-CONTAINING PROTEIN"/>
    <property type="match status" value="1"/>
</dbReference>
<evidence type="ECO:0000256" key="6">
    <source>
        <dbReference type="ARBA" id="ARBA00041697"/>
    </source>
</evidence>
<evidence type="ECO:0000256" key="7">
    <source>
        <dbReference type="ARBA" id="ARBA00042843"/>
    </source>
</evidence>
<proteinExistence type="predicted"/>
<gene>
    <name evidence="12" type="ORF">MKP05_10405</name>
</gene>
<dbReference type="SUPFAM" id="SSF55120">
    <property type="entry name" value="Pseudouridine synthase"/>
    <property type="match status" value="1"/>
</dbReference>
<dbReference type="RefSeq" id="WP_240568219.1">
    <property type="nucleotide sequence ID" value="NZ_JAKVPY010000010.1"/>
</dbReference>
<dbReference type="PROSITE" id="PS50889">
    <property type="entry name" value="S4"/>
    <property type="match status" value="1"/>
</dbReference>
<comment type="caution">
    <text evidence="12">The sequence shown here is derived from an EMBL/GenBank/DDBJ whole genome shotgun (WGS) entry which is preliminary data.</text>
</comment>
<dbReference type="Pfam" id="PF01479">
    <property type="entry name" value="S4"/>
    <property type="match status" value="1"/>
</dbReference>
<dbReference type="SUPFAM" id="SSF55174">
    <property type="entry name" value="Alpha-L RNA-binding motif"/>
    <property type="match status" value="1"/>
</dbReference>
<comment type="catalytic activity">
    <reaction evidence="2">
        <text>uridine(2604) in 23S rRNA = pseudouridine(2604) in 23S rRNA</text>
        <dbReference type="Rhea" id="RHEA:38875"/>
        <dbReference type="Rhea" id="RHEA-COMP:10093"/>
        <dbReference type="Rhea" id="RHEA-COMP:10094"/>
        <dbReference type="ChEBI" id="CHEBI:65314"/>
        <dbReference type="ChEBI" id="CHEBI:65315"/>
        <dbReference type="EC" id="5.4.99.21"/>
    </reaction>
</comment>
<dbReference type="InterPro" id="IPR036986">
    <property type="entry name" value="S4_RNA-bd_sf"/>
</dbReference>
<keyword evidence="13" id="KW-1185">Reference proteome</keyword>
<keyword evidence="10" id="KW-0694">RNA-binding</keyword>
<evidence type="ECO:0000259" key="11">
    <source>
        <dbReference type="SMART" id="SM00363"/>
    </source>
</evidence>
<evidence type="ECO:0000256" key="1">
    <source>
        <dbReference type="ARBA" id="ARBA00036390"/>
    </source>
</evidence>
<dbReference type="InterPro" id="IPR050343">
    <property type="entry name" value="RsuA_PseudoU_synthase"/>
</dbReference>
<dbReference type="SMART" id="SM00363">
    <property type="entry name" value="S4"/>
    <property type="match status" value="1"/>
</dbReference>
<dbReference type="InterPro" id="IPR002942">
    <property type="entry name" value="S4_RNA-bd"/>
</dbReference>
<evidence type="ECO:0000256" key="5">
    <source>
        <dbReference type="ARBA" id="ARBA00041420"/>
    </source>
</evidence>
<evidence type="ECO:0000256" key="9">
    <source>
        <dbReference type="ARBA" id="ARBA00043147"/>
    </source>
</evidence>